<organism evidence="2 3">
    <name type="scientific">Edwardsiella anguillarum ET080813</name>
    <dbReference type="NCBI Taxonomy" id="667120"/>
    <lineage>
        <taxon>Bacteria</taxon>
        <taxon>Pseudomonadati</taxon>
        <taxon>Pseudomonadota</taxon>
        <taxon>Gammaproteobacteria</taxon>
        <taxon>Enterobacterales</taxon>
        <taxon>Hafniaceae</taxon>
        <taxon>Edwardsiella</taxon>
    </lineage>
</organism>
<dbReference type="Proteomes" id="UP000028681">
    <property type="component" value="Chromosome"/>
</dbReference>
<dbReference type="RefSeq" id="WP_034164210.1">
    <property type="nucleotide sequence ID" value="NZ_CP006664.1"/>
</dbReference>
<dbReference type="InterPro" id="IPR000182">
    <property type="entry name" value="GNAT_dom"/>
</dbReference>
<feature type="domain" description="N-acetyltransferase" evidence="1">
    <location>
        <begin position="26"/>
        <end position="173"/>
    </location>
</feature>
<dbReference type="Pfam" id="PF13302">
    <property type="entry name" value="Acetyltransf_3"/>
    <property type="match status" value="1"/>
</dbReference>
<dbReference type="PANTHER" id="PTHR43441">
    <property type="entry name" value="RIBOSOMAL-PROTEIN-SERINE ACETYLTRANSFERASE"/>
    <property type="match status" value="1"/>
</dbReference>
<dbReference type="KEGG" id="ete:ETEE_0688"/>
<dbReference type="InterPro" id="IPR016181">
    <property type="entry name" value="Acyl_CoA_acyltransferase"/>
</dbReference>
<dbReference type="InterPro" id="IPR051908">
    <property type="entry name" value="Ribosomal_N-acetyltransferase"/>
</dbReference>
<dbReference type="Gene3D" id="3.40.630.30">
    <property type="match status" value="1"/>
</dbReference>
<dbReference type="HOGENOM" id="CLU_013985_3_0_6"/>
<proteinExistence type="predicted"/>
<keyword evidence="2" id="KW-0687">Ribonucleoprotein</keyword>
<dbReference type="GO" id="GO:0005737">
    <property type="term" value="C:cytoplasm"/>
    <property type="evidence" value="ECO:0007669"/>
    <property type="project" value="TreeGrafter"/>
</dbReference>
<gene>
    <name evidence="2" type="ORF">ETEE_0688</name>
</gene>
<evidence type="ECO:0000313" key="3">
    <source>
        <dbReference type="Proteomes" id="UP000028681"/>
    </source>
</evidence>
<dbReference type="PANTHER" id="PTHR43441:SF11">
    <property type="entry name" value="RIBOSOMAL-PROTEIN-SERINE ACETYLTRANSFERASE"/>
    <property type="match status" value="1"/>
</dbReference>
<evidence type="ECO:0000259" key="1">
    <source>
        <dbReference type="PROSITE" id="PS51186"/>
    </source>
</evidence>
<dbReference type="GO" id="GO:1990189">
    <property type="term" value="F:protein N-terminal-serine acetyltransferase activity"/>
    <property type="evidence" value="ECO:0007669"/>
    <property type="project" value="TreeGrafter"/>
</dbReference>
<accession>A0A076LN76</accession>
<dbReference type="GO" id="GO:0005840">
    <property type="term" value="C:ribosome"/>
    <property type="evidence" value="ECO:0007669"/>
    <property type="project" value="UniProtKB-KW"/>
</dbReference>
<protein>
    <submittedName>
        <fullName evidence="2">Acetyltransferase, including N-acetylase of ribosomal protein</fullName>
    </submittedName>
</protein>
<dbReference type="PROSITE" id="PS51186">
    <property type="entry name" value="GNAT"/>
    <property type="match status" value="1"/>
</dbReference>
<name>A0A076LN76_9GAMM</name>
<evidence type="ECO:0000313" key="2">
    <source>
        <dbReference type="EMBL" id="AIJ07159.1"/>
    </source>
</evidence>
<dbReference type="SUPFAM" id="SSF55729">
    <property type="entry name" value="Acyl-CoA N-acyltransferases (Nat)"/>
    <property type="match status" value="1"/>
</dbReference>
<keyword evidence="2" id="KW-0808">Transferase</keyword>
<dbReference type="GeneID" id="33938423"/>
<sequence>MYHTALQAGPDLALIPAHPRFARALFTLVDNNRDHLTRFMPWPHSMVHIDNTLQTLRAQADAHRAGSARHYVIVYRQRCIGLISLNSIDRERRCAPIGYWIDRAHQGKGLISTALQALMYHCVAQGLVTRFVIQCMVINQRSNAVALRNGFTLVETRRRSEELDGVRYDQNIYLRRFD</sequence>
<keyword evidence="2" id="KW-0689">Ribosomal protein</keyword>
<dbReference type="GO" id="GO:0008999">
    <property type="term" value="F:protein-N-terminal-alanine acetyltransferase activity"/>
    <property type="evidence" value="ECO:0007669"/>
    <property type="project" value="TreeGrafter"/>
</dbReference>
<dbReference type="AlphaFoldDB" id="A0A076LN76"/>
<dbReference type="EMBL" id="CP006664">
    <property type="protein sequence ID" value="AIJ07159.1"/>
    <property type="molecule type" value="Genomic_DNA"/>
</dbReference>
<reference evidence="2 3" key="1">
    <citation type="journal article" date="2012" name="PLoS ONE">
        <title>Edwardsiella comparative phylogenomics reveal the new intra/inter-species taxonomic relationships, virulence evolution and niche adaptation mechanisms.</title>
        <authorList>
            <person name="Yang M."/>
            <person name="Lv Y."/>
            <person name="Xiao J."/>
            <person name="Wu H."/>
            <person name="Zheng H."/>
            <person name="Liu Q."/>
            <person name="Zhang Y."/>
            <person name="Wang Q."/>
        </authorList>
    </citation>
    <scope>NUCLEOTIDE SEQUENCE [LARGE SCALE GENOMIC DNA]</scope>
    <source>
        <strain evidence="3">080813</strain>
    </source>
</reference>